<dbReference type="GO" id="GO:0008528">
    <property type="term" value="F:G protein-coupled peptide receptor activity"/>
    <property type="evidence" value="ECO:0007669"/>
    <property type="project" value="TreeGrafter"/>
</dbReference>
<dbReference type="PANTHER" id="PTHR45620:SF12">
    <property type="entry name" value="PITUITARY ADENYLATE CYCLASE-ACTIVATING POLYPEPTIDE TYPE I RECEPTOR"/>
    <property type="match status" value="1"/>
</dbReference>
<evidence type="ECO:0000313" key="2">
    <source>
        <dbReference type="Proteomes" id="UP000515129"/>
    </source>
</evidence>
<keyword evidence="1" id="KW-0732">Signal</keyword>
<name>A0A6P6J278_CARAU</name>
<dbReference type="OrthoDB" id="5967113at2759"/>
<dbReference type="PROSITE" id="PS00650">
    <property type="entry name" value="G_PROTEIN_RECEP_F2_2"/>
    <property type="match status" value="1"/>
</dbReference>
<feature type="non-terminal residue" evidence="3">
    <location>
        <position position="1"/>
    </location>
</feature>
<organism evidence="2 3">
    <name type="scientific">Carassius auratus</name>
    <name type="common">Goldfish</name>
    <dbReference type="NCBI Taxonomy" id="7957"/>
    <lineage>
        <taxon>Eukaryota</taxon>
        <taxon>Metazoa</taxon>
        <taxon>Chordata</taxon>
        <taxon>Craniata</taxon>
        <taxon>Vertebrata</taxon>
        <taxon>Euteleostomi</taxon>
        <taxon>Actinopterygii</taxon>
        <taxon>Neopterygii</taxon>
        <taxon>Teleostei</taxon>
        <taxon>Ostariophysi</taxon>
        <taxon>Cypriniformes</taxon>
        <taxon>Cyprinidae</taxon>
        <taxon>Cyprininae</taxon>
        <taxon>Carassius</taxon>
    </lineage>
</organism>
<accession>A0A6P6J278</accession>
<dbReference type="KEGG" id="caua:113040143"/>
<dbReference type="Gene3D" id="1.20.1070.10">
    <property type="entry name" value="Rhodopsin 7-helix transmembrane proteins"/>
    <property type="match status" value="1"/>
</dbReference>
<evidence type="ECO:0000313" key="3">
    <source>
        <dbReference type="RefSeq" id="XP_026054210.1"/>
    </source>
</evidence>
<feature type="chain" id="PRO_5027699599" evidence="1">
    <location>
        <begin position="28"/>
        <end position="91"/>
    </location>
</feature>
<dbReference type="RefSeq" id="XP_026054210.1">
    <property type="nucleotide sequence ID" value="XM_026198425.1"/>
</dbReference>
<dbReference type="PANTHER" id="PTHR45620">
    <property type="entry name" value="PDF RECEPTOR-LIKE PROTEIN-RELATED"/>
    <property type="match status" value="1"/>
</dbReference>
<dbReference type="InterPro" id="IPR017983">
    <property type="entry name" value="GPCR_2_secretin-like_CS"/>
</dbReference>
<sequence>LHHTHFISAQGFVVAVLYCFLNGEVQSEIKRKWRSWTVNRYFAVDLKQQRHPSLASSGVNGGRSCPSSARAAHRYALSSPLAETVNLNLPT</sequence>
<dbReference type="GO" id="GO:0005886">
    <property type="term" value="C:plasma membrane"/>
    <property type="evidence" value="ECO:0007669"/>
    <property type="project" value="TreeGrafter"/>
</dbReference>
<feature type="signal peptide" evidence="1">
    <location>
        <begin position="1"/>
        <end position="27"/>
    </location>
</feature>
<keyword evidence="2" id="KW-1185">Reference proteome</keyword>
<dbReference type="InterPro" id="IPR050332">
    <property type="entry name" value="GPCR_2"/>
</dbReference>
<gene>
    <name evidence="3" type="primary">LOC113040143</name>
</gene>
<protein>
    <submittedName>
        <fullName evidence="3">Pituitary adenylate cyclase-activating polypeptide type I receptor-like</fullName>
    </submittedName>
</protein>
<reference evidence="3" key="1">
    <citation type="submission" date="2025-08" db="UniProtKB">
        <authorList>
            <consortium name="RefSeq"/>
        </authorList>
    </citation>
    <scope>IDENTIFICATION</scope>
    <source>
        <strain evidence="3">Wakin</strain>
        <tissue evidence="3">Muscle</tissue>
    </source>
</reference>
<proteinExistence type="predicted"/>
<evidence type="ECO:0000256" key="1">
    <source>
        <dbReference type="SAM" id="SignalP"/>
    </source>
</evidence>
<dbReference type="GeneID" id="113040143"/>
<dbReference type="Proteomes" id="UP000515129">
    <property type="component" value="Chromosome 2"/>
</dbReference>
<dbReference type="GO" id="GO:0017046">
    <property type="term" value="F:peptide hormone binding"/>
    <property type="evidence" value="ECO:0007669"/>
    <property type="project" value="TreeGrafter"/>
</dbReference>
<dbReference type="GO" id="GO:0007188">
    <property type="term" value="P:adenylate cyclase-modulating G protein-coupled receptor signaling pathway"/>
    <property type="evidence" value="ECO:0007669"/>
    <property type="project" value="TreeGrafter"/>
</dbReference>
<dbReference type="AlphaFoldDB" id="A0A6P6J278"/>